<keyword evidence="6 7" id="KW-0408">Iron</keyword>
<sequence>MMRTLLYILLLPVAFYCVAATAAVDAYTFTDPAKETQFKELIKELRCPKCQNQDIADSDAELAKDLREKVYEMTEQGKSRKEIISYMKARYGDFIHYQPPLRLDTIVLWLAPILVLIAGLIFIFVRASREQASPLNEEEARRLSELLNEKEQH</sequence>
<dbReference type="Pfam" id="PF03918">
    <property type="entry name" value="CcmH"/>
    <property type="match status" value="1"/>
</dbReference>
<evidence type="ECO:0000256" key="2">
    <source>
        <dbReference type="ARBA" id="ARBA00022617"/>
    </source>
</evidence>
<feature type="chain" id="PRO_5017852800" description="Cytochrome c-type biogenesis protein" evidence="7">
    <location>
        <begin position="23"/>
        <end position="153"/>
    </location>
</feature>
<organism evidence="9 10">
    <name type="scientific">Gallaecimonas pentaromativorans</name>
    <dbReference type="NCBI Taxonomy" id="584787"/>
    <lineage>
        <taxon>Bacteria</taxon>
        <taxon>Pseudomonadati</taxon>
        <taxon>Pseudomonadota</taxon>
        <taxon>Gammaproteobacteria</taxon>
        <taxon>Enterobacterales</taxon>
        <taxon>Gallaecimonadaceae</taxon>
        <taxon>Gallaecimonas</taxon>
    </lineage>
</organism>
<dbReference type="GO" id="GO:0005886">
    <property type="term" value="C:plasma membrane"/>
    <property type="evidence" value="ECO:0007669"/>
    <property type="project" value="TreeGrafter"/>
</dbReference>
<keyword evidence="2 7" id="KW-0349">Heme</keyword>
<comment type="caution">
    <text evidence="9">The sequence shown here is derived from an EMBL/GenBank/DDBJ whole genome shotgun (WGS) entry which is preliminary data.</text>
</comment>
<evidence type="ECO:0000256" key="4">
    <source>
        <dbReference type="ARBA" id="ARBA00022729"/>
    </source>
</evidence>
<dbReference type="PANTHER" id="PTHR47870">
    <property type="entry name" value="CYTOCHROME C-TYPE BIOGENESIS PROTEIN CCMH"/>
    <property type="match status" value="1"/>
</dbReference>
<dbReference type="PANTHER" id="PTHR47870:SF1">
    <property type="entry name" value="CYTOCHROME C-TYPE BIOGENESIS PROTEIN CCMH"/>
    <property type="match status" value="1"/>
</dbReference>
<keyword evidence="3 7" id="KW-0479">Metal-binding</keyword>
<dbReference type="GO" id="GO:0046872">
    <property type="term" value="F:metal ion binding"/>
    <property type="evidence" value="ECO:0007669"/>
    <property type="project" value="UniProtKB-KW"/>
</dbReference>
<keyword evidence="7" id="KW-0472">Membrane</keyword>
<dbReference type="Gene3D" id="1.10.8.640">
    <property type="entry name" value="Cytochrome C biogenesis protein"/>
    <property type="match status" value="1"/>
</dbReference>
<keyword evidence="4 7" id="KW-0732">Signal</keyword>
<name>A0A3N1P501_9GAMM</name>
<dbReference type="InterPro" id="IPR038297">
    <property type="entry name" value="CcmH/CycL/NrfF/Ccl2_sf"/>
</dbReference>
<dbReference type="EMBL" id="RJUL01000009">
    <property type="protein sequence ID" value="ROQ22551.1"/>
    <property type="molecule type" value="Genomic_DNA"/>
</dbReference>
<gene>
    <name evidence="9" type="ORF">EDC28_10937</name>
</gene>
<evidence type="ECO:0000256" key="6">
    <source>
        <dbReference type="ARBA" id="ARBA00023004"/>
    </source>
</evidence>
<feature type="signal peptide" evidence="7">
    <location>
        <begin position="1"/>
        <end position="22"/>
    </location>
</feature>
<evidence type="ECO:0000259" key="8">
    <source>
        <dbReference type="Pfam" id="PF03918"/>
    </source>
</evidence>
<comment type="similarity">
    <text evidence="1 7">Belongs to the CcmH/CycL/Ccl2/NrfF family.</text>
</comment>
<evidence type="ECO:0000256" key="1">
    <source>
        <dbReference type="ARBA" id="ARBA00010342"/>
    </source>
</evidence>
<feature type="transmembrane region" description="Helical" evidence="7">
    <location>
        <begin position="106"/>
        <end position="125"/>
    </location>
</feature>
<dbReference type="Proteomes" id="UP000268033">
    <property type="component" value="Unassembled WGS sequence"/>
</dbReference>
<accession>A0A3N1P501</accession>
<dbReference type="FunFam" id="1.10.8.640:FF:000001">
    <property type="entry name" value="Cytochrome c-type biogenesis protein"/>
    <property type="match status" value="1"/>
</dbReference>
<dbReference type="InterPro" id="IPR051263">
    <property type="entry name" value="C-type_cytochrome_biogenesis"/>
</dbReference>
<keyword evidence="7" id="KW-0812">Transmembrane</keyword>
<feature type="domain" description="CcmH/CycL/Ccl2/NrfF N-terminal" evidence="8">
    <location>
        <begin position="13"/>
        <end position="147"/>
    </location>
</feature>
<evidence type="ECO:0000313" key="9">
    <source>
        <dbReference type="EMBL" id="ROQ22551.1"/>
    </source>
</evidence>
<dbReference type="InterPro" id="IPR005616">
    <property type="entry name" value="CcmH/CycL/Ccl2/NrfF_N"/>
</dbReference>
<evidence type="ECO:0000313" key="10">
    <source>
        <dbReference type="Proteomes" id="UP000268033"/>
    </source>
</evidence>
<keyword evidence="5" id="KW-0201">Cytochrome c-type biogenesis</keyword>
<dbReference type="GO" id="GO:0017004">
    <property type="term" value="P:cytochrome complex assembly"/>
    <property type="evidence" value="ECO:0007669"/>
    <property type="project" value="UniProtKB-KW"/>
</dbReference>
<keyword evidence="10" id="KW-1185">Reference proteome</keyword>
<evidence type="ECO:0000256" key="5">
    <source>
        <dbReference type="ARBA" id="ARBA00022748"/>
    </source>
</evidence>
<comment type="function">
    <text evidence="7">Possible subunit of a heme lyase.</text>
</comment>
<dbReference type="AlphaFoldDB" id="A0A3N1P501"/>
<evidence type="ECO:0000256" key="7">
    <source>
        <dbReference type="RuleBase" id="RU364112"/>
    </source>
</evidence>
<evidence type="ECO:0000256" key="3">
    <source>
        <dbReference type="ARBA" id="ARBA00022723"/>
    </source>
</evidence>
<dbReference type="CDD" id="cd16378">
    <property type="entry name" value="CcmH_N"/>
    <property type="match status" value="1"/>
</dbReference>
<reference evidence="9 10" key="1">
    <citation type="submission" date="2018-11" db="EMBL/GenBank/DDBJ databases">
        <title>Genomic Encyclopedia of Type Strains, Phase IV (KMG-IV): sequencing the most valuable type-strain genomes for metagenomic binning, comparative biology and taxonomic classification.</title>
        <authorList>
            <person name="Goeker M."/>
        </authorList>
    </citation>
    <scope>NUCLEOTIDE SEQUENCE [LARGE SCALE GENOMIC DNA]</scope>
    <source>
        <strain evidence="9 10">DSM 21945</strain>
    </source>
</reference>
<dbReference type="STRING" id="584787.GCA_001247655_01468"/>
<protein>
    <recommendedName>
        <fullName evidence="7">Cytochrome c-type biogenesis protein</fullName>
    </recommendedName>
</protein>
<proteinExistence type="inferred from homology"/>
<keyword evidence="7" id="KW-1133">Transmembrane helix</keyword>